<dbReference type="GO" id="GO:0009279">
    <property type="term" value="C:cell outer membrane"/>
    <property type="evidence" value="ECO:0007669"/>
    <property type="project" value="UniProtKB-SubCell"/>
</dbReference>
<evidence type="ECO:0008006" key="5">
    <source>
        <dbReference type="Google" id="ProtNLM"/>
    </source>
</evidence>
<dbReference type="AlphaFoldDB" id="T0Z1B3"/>
<evidence type="ECO:0000256" key="1">
    <source>
        <dbReference type="ARBA" id="ARBA00004442"/>
    </source>
</evidence>
<proteinExistence type="predicted"/>
<protein>
    <recommendedName>
        <fullName evidence="5">TonB-dependent receptor</fullName>
    </recommendedName>
</protein>
<gene>
    <name evidence="4" type="ORF">B1A_17283</name>
</gene>
<name>T0Z1B3_9ZZZZ</name>
<feature type="non-terminal residue" evidence="4">
    <location>
        <position position="1"/>
    </location>
</feature>
<reference evidence="4" key="1">
    <citation type="submission" date="2013-08" db="EMBL/GenBank/DDBJ databases">
        <authorList>
            <person name="Mendez C."/>
            <person name="Richter M."/>
            <person name="Ferrer M."/>
            <person name="Sanchez J."/>
        </authorList>
    </citation>
    <scope>NUCLEOTIDE SEQUENCE</scope>
</reference>
<evidence type="ECO:0000256" key="2">
    <source>
        <dbReference type="ARBA" id="ARBA00023136"/>
    </source>
</evidence>
<comment type="subcellular location">
    <subcellularLocation>
        <location evidence="1">Cell outer membrane</location>
    </subcellularLocation>
</comment>
<dbReference type="EMBL" id="AUZX01012715">
    <property type="protein sequence ID" value="EQD37992.1"/>
    <property type="molecule type" value="Genomic_DNA"/>
</dbReference>
<dbReference type="SUPFAM" id="SSF56935">
    <property type="entry name" value="Porins"/>
    <property type="match status" value="1"/>
</dbReference>
<comment type="caution">
    <text evidence="4">The sequence shown here is derived from an EMBL/GenBank/DDBJ whole genome shotgun (WGS) entry which is preliminary data.</text>
</comment>
<keyword evidence="3" id="KW-0998">Cell outer membrane</keyword>
<keyword evidence="2" id="KW-0472">Membrane</keyword>
<reference evidence="4" key="2">
    <citation type="journal article" date="2014" name="ISME J.">
        <title>Microbial stratification in low pH oxic and suboxic macroscopic growths along an acid mine drainage.</title>
        <authorList>
            <person name="Mendez-Garcia C."/>
            <person name="Mesa V."/>
            <person name="Sprenger R.R."/>
            <person name="Richter M."/>
            <person name="Diez M.S."/>
            <person name="Solano J."/>
            <person name="Bargiela R."/>
            <person name="Golyshina O.V."/>
            <person name="Manteca A."/>
            <person name="Ramos J.L."/>
            <person name="Gallego J.R."/>
            <person name="Llorente I."/>
            <person name="Martins Dos Santos V.A."/>
            <person name="Jensen O.N."/>
            <person name="Pelaez A.I."/>
            <person name="Sanchez J."/>
            <person name="Ferrer M."/>
        </authorList>
    </citation>
    <scope>NUCLEOTIDE SEQUENCE</scope>
</reference>
<feature type="non-terminal residue" evidence="4">
    <location>
        <position position="113"/>
    </location>
</feature>
<organism evidence="4">
    <name type="scientific">mine drainage metagenome</name>
    <dbReference type="NCBI Taxonomy" id="410659"/>
    <lineage>
        <taxon>unclassified sequences</taxon>
        <taxon>metagenomes</taxon>
        <taxon>ecological metagenomes</taxon>
    </lineage>
</organism>
<evidence type="ECO:0000256" key="3">
    <source>
        <dbReference type="ARBA" id="ARBA00023237"/>
    </source>
</evidence>
<dbReference type="InterPro" id="IPR036942">
    <property type="entry name" value="Beta-barrel_TonB_sf"/>
</dbReference>
<dbReference type="Gene3D" id="2.40.170.20">
    <property type="entry name" value="TonB-dependent receptor, beta-barrel domain"/>
    <property type="match status" value="1"/>
</dbReference>
<sequence>TRSDQAPVNTTDSGGGALTLRWLLGEDWTLKSISAYRSSNSNMNIDVDTLPVSIADNNLVYHSHQFSQELQALYDNGSDLHGVVGVYAFDGYAEGINKYALLALPPYQQLGYS</sequence>
<accession>T0Z1B3</accession>
<evidence type="ECO:0000313" key="4">
    <source>
        <dbReference type="EMBL" id="EQD37992.1"/>
    </source>
</evidence>